<dbReference type="Gene3D" id="3.30.300.210">
    <property type="entry name" value="Nutrient germinant receptor protein C, domain 3"/>
    <property type="match status" value="1"/>
</dbReference>
<dbReference type="EMBL" id="WHNY01000040">
    <property type="protein sequence ID" value="NOU65016.1"/>
    <property type="molecule type" value="Genomic_DNA"/>
</dbReference>
<keyword evidence="4" id="KW-0732">Signal</keyword>
<evidence type="ECO:0000256" key="4">
    <source>
        <dbReference type="ARBA" id="ARBA00022729"/>
    </source>
</evidence>
<keyword evidence="5" id="KW-0472">Membrane</keyword>
<accession>A0ABX1XA07</accession>
<proteinExistence type="inferred from homology"/>
<keyword evidence="3" id="KW-0309">Germination</keyword>
<dbReference type="InterPro" id="IPR046953">
    <property type="entry name" value="Spore_GerAC-like_C"/>
</dbReference>
<evidence type="ECO:0000259" key="9">
    <source>
        <dbReference type="Pfam" id="PF25198"/>
    </source>
</evidence>
<evidence type="ECO:0000256" key="6">
    <source>
        <dbReference type="ARBA" id="ARBA00023139"/>
    </source>
</evidence>
<name>A0ABX1XA07_9BACL</name>
<evidence type="ECO:0000256" key="7">
    <source>
        <dbReference type="ARBA" id="ARBA00023288"/>
    </source>
</evidence>
<evidence type="ECO:0000256" key="5">
    <source>
        <dbReference type="ARBA" id="ARBA00023136"/>
    </source>
</evidence>
<dbReference type="PANTHER" id="PTHR35789">
    <property type="entry name" value="SPORE GERMINATION PROTEIN B3"/>
    <property type="match status" value="1"/>
</dbReference>
<keyword evidence="11" id="KW-1185">Reference proteome</keyword>
<comment type="caution">
    <text evidence="10">The sequence shown here is derived from an EMBL/GenBank/DDBJ whole genome shotgun (WGS) entry which is preliminary data.</text>
</comment>
<dbReference type="Proteomes" id="UP000653578">
    <property type="component" value="Unassembled WGS sequence"/>
</dbReference>
<reference evidence="10 11" key="1">
    <citation type="submission" date="2019-10" db="EMBL/GenBank/DDBJ databases">
        <title>Description of Paenibacillus humi sp. nov.</title>
        <authorList>
            <person name="Carlier A."/>
            <person name="Qi S."/>
        </authorList>
    </citation>
    <scope>NUCLEOTIDE SEQUENCE [LARGE SCALE GENOMIC DNA]</scope>
    <source>
        <strain evidence="10 11">LMG 31461</strain>
    </source>
</reference>
<dbReference type="Pfam" id="PF05504">
    <property type="entry name" value="Spore_GerAC"/>
    <property type="match status" value="1"/>
</dbReference>
<dbReference type="InterPro" id="IPR008844">
    <property type="entry name" value="Spore_GerAC-like"/>
</dbReference>
<dbReference type="NCBIfam" id="TIGR02887">
    <property type="entry name" value="spore_ger_x_C"/>
    <property type="match status" value="1"/>
</dbReference>
<comment type="similarity">
    <text evidence="2">Belongs to the GerABKC lipoprotein family.</text>
</comment>
<feature type="domain" description="Spore germination protein N-terminal" evidence="9">
    <location>
        <begin position="22"/>
        <end position="199"/>
    </location>
</feature>
<sequence length="383" mass="43963">MKKLGLLIIIAVHLFLLTGCWNSKDIQNMAYVTAVGLDFENGKFITFVQILNFSGLAKSESTVVGKNIPVWVGKGAGFTVTEAFNEIYATSQLRVFWGHVKAIVCTERFLKNAEKVKEAYDMLNRYREVRYNVLLYGTKESINDIFIQKSILNMSPIDSLLDAPFQVYSQRSFITPHEGLRIISEINEAGQSAMLPTISLDKQAWTEDKQAKSMFRIDGAFYYNHEKLLGWMSEHELEGFRWVQETLDRSSINIPDTDKPVAALVLIKPKARIIPVIRDGDVYYTINLKINAYVDEIVKDTSIQEMESMANQVIEDQIRKTYAIGLKKKIDVLQLGERLYRNYPKKWHELDKISNFNLDTNSLDKVNVKVKLQHTGKYKERAN</sequence>
<evidence type="ECO:0000313" key="10">
    <source>
        <dbReference type="EMBL" id="NOU65016.1"/>
    </source>
</evidence>
<protein>
    <submittedName>
        <fullName evidence="10">Ger(X)C family spore germination protein</fullName>
    </submittedName>
</protein>
<evidence type="ECO:0000259" key="8">
    <source>
        <dbReference type="Pfam" id="PF05504"/>
    </source>
</evidence>
<dbReference type="InterPro" id="IPR057336">
    <property type="entry name" value="GerAC_N"/>
</dbReference>
<keyword evidence="7" id="KW-0449">Lipoprotein</keyword>
<evidence type="ECO:0000256" key="2">
    <source>
        <dbReference type="ARBA" id="ARBA00007886"/>
    </source>
</evidence>
<organism evidence="10 11">
    <name type="scientific">Paenibacillus plantarum</name>
    <dbReference type="NCBI Taxonomy" id="2654975"/>
    <lineage>
        <taxon>Bacteria</taxon>
        <taxon>Bacillati</taxon>
        <taxon>Bacillota</taxon>
        <taxon>Bacilli</taxon>
        <taxon>Bacillales</taxon>
        <taxon>Paenibacillaceae</taxon>
        <taxon>Paenibacillus</taxon>
    </lineage>
</organism>
<dbReference type="Pfam" id="PF25198">
    <property type="entry name" value="Spore_GerAC_N"/>
    <property type="match status" value="1"/>
</dbReference>
<dbReference type="RefSeq" id="WP_171630733.1">
    <property type="nucleotide sequence ID" value="NZ_WHNY01000040.1"/>
</dbReference>
<evidence type="ECO:0000256" key="3">
    <source>
        <dbReference type="ARBA" id="ARBA00022544"/>
    </source>
</evidence>
<evidence type="ECO:0000313" key="11">
    <source>
        <dbReference type="Proteomes" id="UP000653578"/>
    </source>
</evidence>
<feature type="domain" description="Spore germination GerAC-like C-terminal" evidence="8">
    <location>
        <begin position="221"/>
        <end position="376"/>
    </location>
</feature>
<dbReference type="InterPro" id="IPR038501">
    <property type="entry name" value="Spore_GerAC_C_sf"/>
</dbReference>
<gene>
    <name evidence="10" type="ORF">GC096_13345</name>
</gene>
<dbReference type="PANTHER" id="PTHR35789:SF1">
    <property type="entry name" value="SPORE GERMINATION PROTEIN B3"/>
    <property type="match status" value="1"/>
</dbReference>
<evidence type="ECO:0000256" key="1">
    <source>
        <dbReference type="ARBA" id="ARBA00004635"/>
    </source>
</evidence>
<keyword evidence="6" id="KW-0564">Palmitate</keyword>
<dbReference type="PROSITE" id="PS51257">
    <property type="entry name" value="PROKAR_LIPOPROTEIN"/>
    <property type="match status" value="1"/>
</dbReference>
<comment type="subcellular location">
    <subcellularLocation>
        <location evidence="1">Membrane</location>
        <topology evidence="1">Lipid-anchor</topology>
    </subcellularLocation>
</comment>